<feature type="compositionally biased region" description="Basic and acidic residues" evidence="1">
    <location>
        <begin position="1000"/>
        <end position="1020"/>
    </location>
</feature>
<dbReference type="EMBL" id="MCFE01000856">
    <property type="protein sequence ID" value="ORX77835.1"/>
    <property type="molecule type" value="Genomic_DNA"/>
</dbReference>
<dbReference type="PANTHER" id="PTHR43907">
    <property type="entry name" value="SLEI FAMILY PROTEIN"/>
    <property type="match status" value="1"/>
</dbReference>
<dbReference type="InParanoid" id="A0A1Y1WWQ5"/>
<evidence type="ECO:0000313" key="2">
    <source>
        <dbReference type="EMBL" id="ORX77835.1"/>
    </source>
</evidence>
<feature type="region of interest" description="Disordered" evidence="1">
    <location>
        <begin position="988"/>
        <end position="1043"/>
    </location>
</feature>
<evidence type="ECO:0000313" key="3">
    <source>
        <dbReference type="Proteomes" id="UP000193498"/>
    </source>
</evidence>
<organism evidence="2 3">
    <name type="scientific">Basidiobolus meristosporus CBS 931.73</name>
    <dbReference type="NCBI Taxonomy" id="1314790"/>
    <lineage>
        <taxon>Eukaryota</taxon>
        <taxon>Fungi</taxon>
        <taxon>Fungi incertae sedis</taxon>
        <taxon>Zoopagomycota</taxon>
        <taxon>Entomophthoromycotina</taxon>
        <taxon>Basidiobolomycetes</taxon>
        <taxon>Basidiobolales</taxon>
        <taxon>Basidiobolaceae</taxon>
        <taxon>Basidiobolus</taxon>
    </lineage>
</organism>
<name>A0A1Y1WWQ5_9FUNG</name>
<protein>
    <submittedName>
        <fullName evidence="2">Uncharacterized protein</fullName>
    </submittedName>
</protein>
<feature type="compositionally biased region" description="Basic and acidic residues" evidence="1">
    <location>
        <begin position="1033"/>
        <end position="1043"/>
    </location>
</feature>
<gene>
    <name evidence="2" type="ORF">K493DRAFT_392091</name>
</gene>
<dbReference type="AlphaFoldDB" id="A0A1Y1WWQ5"/>
<reference evidence="2 3" key="1">
    <citation type="submission" date="2016-07" db="EMBL/GenBank/DDBJ databases">
        <title>Pervasive Adenine N6-methylation of Active Genes in Fungi.</title>
        <authorList>
            <consortium name="DOE Joint Genome Institute"/>
            <person name="Mondo S.J."/>
            <person name="Dannebaum R.O."/>
            <person name="Kuo R.C."/>
            <person name="Labutti K."/>
            <person name="Haridas S."/>
            <person name="Kuo A."/>
            <person name="Salamov A."/>
            <person name="Ahrendt S.R."/>
            <person name="Lipzen A."/>
            <person name="Sullivan W."/>
            <person name="Andreopoulos W.B."/>
            <person name="Clum A."/>
            <person name="Lindquist E."/>
            <person name="Daum C."/>
            <person name="Ramamoorthy G.K."/>
            <person name="Gryganskyi A."/>
            <person name="Culley D."/>
            <person name="Magnuson J.K."/>
            <person name="James T.Y."/>
            <person name="O'Malley M.A."/>
            <person name="Stajich J.E."/>
            <person name="Spatafora J.W."/>
            <person name="Visel A."/>
            <person name="Grigoriev I.V."/>
        </authorList>
    </citation>
    <scope>NUCLEOTIDE SEQUENCE [LARGE SCALE GENOMIC DNA]</scope>
    <source>
        <strain evidence="2 3">CBS 931.73</strain>
    </source>
</reference>
<comment type="caution">
    <text evidence="2">The sequence shown here is derived from an EMBL/GenBank/DDBJ whole genome shotgun (WGS) entry which is preliminary data.</text>
</comment>
<dbReference type="PANTHER" id="PTHR43907:SF1">
    <property type="entry name" value="GH18 DOMAIN-CONTAINING PROTEIN"/>
    <property type="match status" value="1"/>
</dbReference>
<evidence type="ECO:0000256" key="1">
    <source>
        <dbReference type="SAM" id="MobiDB-lite"/>
    </source>
</evidence>
<sequence>MTAFMNNVSTASNGGIMKKALIMMMISPLFTSSNVMALPSFESNEVMMAEDMVDGRSDFLGANNRAFEQLFKRQQTEETASADVGRATSDIQEATKRDLYEVEMTDVEAELLEKFMKLNTKNIVPLLKKYVPLLKTFAPNYLNLTVKDLLKKLGLHKHLVTLGLDEAPAPAPVEGGENYSKRDLYEVEMTDAEAEAFGKLKQLIPNVKKLVPLLKTYGPIIKAMAPNYLNLTVKDLLKKLGLHKHLVTLGLDEAPAPAPVEGGENYSKRDLYEVEMSDAEAEAFERFKKLIPNTKKFIPMLKKYIPLLKTFAPNYLNLTVKDLLKKLGLHKHLVTLGLDEAPAPAPVEGGENYSKRDLYEVEMSDAEAEAFGQLKKLLPNVKKLVPMLKKYVPLLKTFAPNYLNLTVKDLLKKLGLHKHLVTLGLDEAPAPAPVEGGENYSKRDLYEVEMTDAEAEAFGKLKQLIPNVKKLVPLLKTYGPIIKAMAPNYLNLTVKDLLKKLGLHKHLVTLGLDEAPAPAPVEGGENYSKRNLYEVEMSDAEAEAFGKLKQLVPLLKTYGPIIKAMAPNYLNLTVKDLLKKLGLHKHLVTLGLDEAPAPAPVEGGENYSKRDLYEVEMTDAEAEAFGKLKQLIPNVKKLVPLLKTYGPIIKAMAPNYLNLTVKDLLKKLGLHKHLVTLGLDEDPAPAPVEGGENYSKRDLYEVEMSDAEAEAFGKLKQLVPLLKTYGPIIKAMAPNYLNLTVKDLLKKLGLHKHLVTLGLDEAPAPAPVEGGENYSKRDLYEVEMSDAEVEAFGKLKQLIPKLKKLIPLFKKKSSLKAAASKAGKGPVKRDLYEVEMTDAEAEAFGKLKQLIPNVKKLVPLLKTYGPIIKSMAPNYLNLTVKDLLKKLGLHKHLVTLGLDEAPAPAPVEGGENYSKRDLYEVEMSDAEAEAFGKLKQLIPNVKKLVPLLKTYGPIIKAMAPNYLNLTVKDLLKKLGLHKHLVTLGLDEAPAPAPVEGGENYSKREVIPGRDDGQETSKETDLGGPTPGNPNDEEAAKKKAEVKA</sequence>
<dbReference type="Proteomes" id="UP000193498">
    <property type="component" value="Unassembled WGS sequence"/>
</dbReference>
<accession>A0A1Y1WWQ5</accession>
<proteinExistence type="predicted"/>
<keyword evidence="3" id="KW-1185">Reference proteome</keyword>